<dbReference type="InterPro" id="IPR018976">
    <property type="entry name" value="Imelysin-like"/>
</dbReference>
<dbReference type="KEGG" id="pshq:F3W81_08905"/>
<gene>
    <name evidence="5" type="ORF">F3W81_08905</name>
</gene>
<dbReference type="InterPro" id="IPR038352">
    <property type="entry name" value="Imelysin_sf"/>
</dbReference>
<evidence type="ECO:0000256" key="3">
    <source>
        <dbReference type="SAM" id="SignalP"/>
    </source>
</evidence>
<keyword evidence="6" id="KW-1185">Reference proteome</keyword>
<proteinExistence type="predicted"/>
<organism evidence="5 6">
    <name type="scientific">Pseudooceanicola spongiae</name>
    <dbReference type="NCBI Taxonomy" id="2613965"/>
    <lineage>
        <taxon>Bacteria</taxon>
        <taxon>Pseudomonadati</taxon>
        <taxon>Pseudomonadota</taxon>
        <taxon>Alphaproteobacteria</taxon>
        <taxon>Rhodobacterales</taxon>
        <taxon>Paracoccaceae</taxon>
        <taxon>Pseudooceanicola</taxon>
    </lineage>
</organism>
<evidence type="ECO:0000256" key="1">
    <source>
        <dbReference type="ARBA" id="ARBA00004196"/>
    </source>
</evidence>
<evidence type="ECO:0000259" key="4">
    <source>
        <dbReference type="Pfam" id="PF09375"/>
    </source>
</evidence>
<dbReference type="AlphaFoldDB" id="A0A7L9WKK1"/>
<dbReference type="Pfam" id="PF09375">
    <property type="entry name" value="Peptidase_M75"/>
    <property type="match status" value="1"/>
</dbReference>
<dbReference type="EMBL" id="CP045201">
    <property type="protein sequence ID" value="QOL80921.1"/>
    <property type="molecule type" value="Genomic_DNA"/>
</dbReference>
<keyword evidence="2 3" id="KW-0732">Signal</keyword>
<dbReference type="RefSeq" id="WP_193083237.1">
    <property type="nucleotide sequence ID" value="NZ_CP045201.1"/>
</dbReference>
<evidence type="ECO:0000256" key="2">
    <source>
        <dbReference type="ARBA" id="ARBA00022729"/>
    </source>
</evidence>
<dbReference type="InterPro" id="IPR034984">
    <property type="entry name" value="Imelysin-like_IPPA"/>
</dbReference>
<dbReference type="Proteomes" id="UP000594118">
    <property type="component" value="Chromosome"/>
</dbReference>
<feature type="signal peptide" evidence="3">
    <location>
        <begin position="1"/>
        <end position="29"/>
    </location>
</feature>
<comment type="subcellular location">
    <subcellularLocation>
        <location evidence="1">Cell envelope</location>
    </subcellularLocation>
</comment>
<accession>A0A7L9WKK1</accession>
<name>A0A7L9WKK1_9RHOB</name>
<protein>
    <submittedName>
        <fullName evidence="5">Signal peptidase</fullName>
    </submittedName>
</protein>
<reference evidence="5 6" key="1">
    <citation type="submission" date="2019-10" db="EMBL/GenBank/DDBJ databases">
        <title>Pseudopuniceibacterium sp. HQ09 islated from Antarctica.</title>
        <authorList>
            <person name="Liao L."/>
            <person name="Su S."/>
            <person name="Chen B."/>
            <person name="Yu Y."/>
        </authorList>
    </citation>
    <scope>NUCLEOTIDE SEQUENCE [LARGE SCALE GENOMIC DNA]</scope>
    <source>
        <strain evidence="5 6">HQ09</strain>
    </source>
</reference>
<dbReference type="GO" id="GO:0030313">
    <property type="term" value="C:cell envelope"/>
    <property type="evidence" value="ECO:0007669"/>
    <property type="project" value="UniProtKB-SubCell"/>
</dbReference>
<feature type="domain" description="Imelysin-like" evidence="4">
    <location>
        <begin position="40"/>
        <end position="318"/>
    </location>
</feature>
<sequence length="340" mass="36274">MRLSFLSPRTLTAAALSVGVTCAALPASAGLNQVIELHILQGTEDFAAATRALSDAAAADCQPAAVQGPYNAAFDAWMEISHLRFGPLEKDGRINAIAFWPDAKGFIGRSLGGLIAEEDPIVQHPQDFSSVSVAARGLFALEMLLYDPQYSGYAADSYTCHLVQAVSFDLARMADGIDADWRDEQAPAMRSAGQPGNTTYLSDDEVTQALYTALLAGLEFTEDQRVGRPLGTFDRPRATRAEARRSGRSLRNVVLSLQALRDFSEALADVQIPVTEAAFDTALEQAEGLNDPVFAGVDDPTGRLKIEILQQRIQAARRAVEGEIGAALGVTAGFNSADGD</sequence>
<feature type="chain" id="PRO_5032280081" evidence="3">
    <location>
        <begin position="30"/>
        <end position="340"/>
    </location>
</feature>
<dbReference type="Gene3D" id="1.20.1420.20">
    <property type="entry name" value="M75 peptidase, HXXE motif"/>
    <property type="match status" value="1"/>
</dbReference>
<dbReference type="CDD" id="cd14659">
    <property type="entry name" value="Imelysin-like_IPPA"/>
    <property type="match status" value="1"/>
</dbReference>
<evidence type="ECO:0000313" key="5">
    <source>
        <dbReference type="EMBL" id="QOL80921.1"/>
    </source>
</evidence>
<evidence type="ECO:0000313" key="6">
    <source>
        <dbReference type="Proteomes" id="UP000594118"/>
    </source>
</evidence>